<dbReference type="OrthoDB" id="5401117at2759"/>
<gene>
    <name evidence="2" type="ORF">TWF970_006844</name>
</gene>
<accession>A0A7C8VE44</accession>
<evidence type="ECO:0000313" key="3">
    <source>
        <dbReference type="Proteomes" id="UP000474640"/>
    </source>
</evidence>
<protein>
    <submittedName>
        <fullName evidence="2">Uncharacterized protein</fullName>
    </submittedName>
</protein>
<reference evidence="2 3" key="1">
    <citation type="submission" date="2020-01" db="EMBL/GenBank/DDBJ databases">
        <authorList>
            <person name="Palmer J.M."/>
        </authorList>
    </citation>
    <scope>NUCLEOTIDE SEQUENCE [LARGE SCALE GENOMIC DNA]</scope>
    <source>
        <strain evidence="2 3">TWF970</strain>
    </source>
</reference>
<sequence>MICIESFDDEVFIRLQVSFSNGHTYMDVNMLNTAVDRHSQASPTPSPTPAPGPDAGPDNDTNEAAFRSENLPNGNSDIDVLKY</sequence>
<feature type="region of interest" description="Disordered" evidence="1">
    <location>
        <begin position="36"/>
        <end position="83"/>
    </location>
</feature>
<comment type="caution">
    <text evidence="2">The sequence shown here is derived from an EMBL/GenBank/DDBJ whole genome shotgun (WGS) entry which is preliminary data.</text>
</comment>
<feature type="compositionally biased region" description="Pro residues" evidence="1">
    <location>
        <begin position="44"/>
        <end position="54"/>
    </location>
</feature>
<dbReference type="EMBL" id="JAABOJ010000038">
    <property type="protein sequence ID" value="KAF3275397.1"/>
    <property type="molecule type" value="Genomic_DNA"/>
</dbReference>
<evidence type="ECO:0000256" key="1">
    <source>
        <dbReference type="SAM" id="MobiDB-lite"/>
    </source>
</evidence>
<evidence type="ECO:0000313" key="2">
    <source>
        <dbReference type="EMBL" id="KAF3275397.1"/>
    </source>
</evidence>
<organism evidence="2 3">
    <name type="scientific">Orbilia oligospora</name>
    <name type="common">Nematode-trapping fungus</name>
    <name type="synonym">Arthrobotrys oligospora</name>
    <dbReference type="NCBI Taxonomy" id="2813651"/>
    <lineage>
        <taxon>Eukaryota</taxon>
        <taxon>Fungi</taxon>
        <taxon>Dikarya</taxon>
        <taxon>Ascomycota</taxon>
        <taxon>Pezizomycotina</taxon>
        <taxon>Orbiliomycetes</taxon>
        <taxon>Orbiliales</taxon>
        <taxon>Orbiliaceae</taxon>
        <taxon>Orbilia</taxon>
    </lineage>
</organism>
<proteinExistence type="predicted"/>
<dbReference type="AlphaFoldDB" id="A0A7C8VE44"/>
<dbReference type="Proteomes" id="UP000474640">
    <property type="component" value="Unassembled WGS sequence"/>
</dbReference>
<name>A0A7C8VE44_ORBOL</name>